<dbReference type="OrthoDB" id="40604at10239"/>
<protein>
    <recommendedName>
        <fullName evidence="3">Lipoprotein</fullName>
    </recommendedName>
</protein>
<name>A0A076YKP2_9CAUD</name>
<dbReference type="GeneID" id="22109693"/>
<evidence type="ECO:0000313" key="2">
    <source>
        <dbReference type="Proteomes" id="UP000204140"/>
    </source>
</evidence>
<evidence type="ECO:0008006" key="3">
    <source>
        <dbReference type="Google" id="ProtNLM"/>
    </source>
</evidence>
<dbReference type="EMBL" id="KM199770">
    <property type="protein sequence ID" value="AIK68357.1"/>
    <property type="molecule type" value="Genomic_DNA"/>
</dbReference>
<dbReference type="RefSeq" id="YP_009099883.1">
    <property type="nucleotide sequence ID" value="NC_025429.1"/>
</dbReference>
<evidence type="ECO:0000313" key="1">
    <source>
        <dbReference type="EMBL" id="AIK68357.1"/>
    </source>
</evidence>
<dbReference type="KEGG" id="vg:22109693"/>
<dbReference type="PROSITE" id="PS51257">
    <property type="entry name" value="PROKAR_LIPOPROTEIN"/>
    <property type="match status" value="1"/>
</dbReference>
<organism evidence="1 2">
    <name type="scientific">Rhizobium phage vB_RleM_P10VF</name>
    <dbReference type="NCBI Taxonomy" id="1527770"/>
    <lineage>
        <taxon>Viruses</taxon>
        <taxon>Duplodnaviria</taxon>
        <taxon>Heunggongvirae</taxon>
        <taxon>Uroviricota</taxon>
        <taxon>Caudoviricetes</taxon>
        <taxon>Pootjesviridae</taxon>
        <taxon>Innesvirus</taxon>
        <taxon>Innesvirus P10VF</taxon>
    </lineage>
</organism>
<gene>
    <name evidence="1" type="ORF">P10VF_144</name>
</gene>
<dbReference type="Proteomes" id="UP000204140">
    <property type="component" value="Segment"/>
</dbReference>
<proteinExistence type="predicted"/>
<keyword evidence="2" id="KW-1185">Reference proteome</keyword>
<sequence>MSKKILFVFGLAVLLSSCVTERYIKYVYVKNDIPLKYLTCPQMKKSDYPADVDKATDDDASKVLNTTTQKLRNCGINSKSARDYQAKANAVIDEKNKLPAVKMKD</sequence>
<reference evidence="1 2" key="1">
    <citation type="submission" date="2014-07" db="EMBL/GenBank/DDBJ databases">
        <title>Isolation and characterization of Rhizobium leguminosarum phages from western Canadian soils and complete genome sequences of rhizobiophages vB_RleS_L338C and vB_RleM_P10VF.</title>
        <authorList>
            <person name="Restrepo-Cordoba M."/>
            <person name="Halmillawewa A.P."/>
            <person name="Perry B."/>
            <person name="Hynes M.F."/>
            <person name="Yost C.K."/>
        </authorList>
    </citation>
    <scope>NUCLEOTIDE SEQUENCE [LARGE SCALE GENOMIC DNA]</scope>
</reference>
<accession>A0A076YKP2</accession>